<evidence type="ECO:0008006" key="3">
    <source>
        <dbReference type="Google" id="ProtNLM"/>
    </source>
</evidence>
<protein>
    <recommendedName>
        <fullName evidence="3">Prolyl 4-hydroxylase alpha subunit Fe(2+) 2OG dioxygenase domain-containing protein</fullName>
    </recommendedName>
</protein>
<evidence type="ECO:0000256" key="1">
    <source>
        <dbReference type="SAM" id="Phobius"/>
    </source>
</evidence>
<feature type="transmembrane region" description="Helical" evidence="1">
    <location>
        <begin position="12"/>
        <end position="32"/>
    </location>
</feature>
<proteinExistence type="predicted"/>
<dbReference type="AlphaFoldDB" id="A0A6C0DGZ5"/>
<reference evidence="2" key="1">
    <citation type="journal article" date="2020" name="Nature">
        <title>Giant virus diversity and host interactions through global metagenomics.</title>
        <authorList>
            <person name="Schulz F."/>
            <person name="Roux S."/>
            <person name="Paez-Espino D."/>
            <person name="Jungbluth S."/>
            <person name="Walsh D.A."/>
            <person name="Denef V.J."/>
            <person name="McMahon K.D."/>
            <person name="Konstantinidis K.T."/>
            <person name="Eloe-Fadrosh E.A."/>
            <person name="Kyrpides N.C."/>
            <person name="Woyke T."/>
        </authorList>
    </citation>
    <scope>NUCLEOTIDE SEQUENCE</scope>
    <source>
        <strain evidence="2">GVMAG-M-3300023174-176</strain>
    </source>
</reference>
<evidence type="ECO:0000313" key="2">
    <source>
        <dbReference type="EMBL" id="QHT15494.1"/>
    </source>
</evidence>
<keyword evidence="1" id="KW-0472">Membrane</keyword>
<dbReference type="EMBL" id="MN739613">
    <property type="protein sequence ID" value="QHT15494.1"/>
    <property type="molecule type" value="Genomic_DNA"/>
</dbReference>
<keyword evidence="1" id="KW-1133">Transmembrane helix</keyword>
<keyword evidence="1" id="KW-0812">Transmembrane</keyword>
<name>A0A6C0DGZ5_9ZZZZ</name>
<sequence>MALKKKLGKSIFNILLLCTLFFIVLFTLYIALRGAFNYQKLEDCKEIPEKEFCGIKVINLSVPYTLNREILDQVESGIGKRIVIPGWKAGRTISTTAVKKSLPNLFKWYTGLEDYISTIIGEKVYVTSDNLPTTCAVLVYEEDGDFINWHYDINYFHGRFFTLLIPVTITNTCTQYTYYNKYNIEESIKEEEGKSILFEGDKVFHMATKFCNKGKKRIMISVQFSTNPTISWYNNVLMRIKDTAYIGLGL</sequence>
<accession>A0A6C0DGZ5</accession>
<organism evidence="2">
    <name type="scientific">viral metagenome</name>
    <dbReference type="NCBI Taxonomy" id="1070528"/>
    <lineage>
        <taxon>unclassified sequences</taxon>
        <taxon>metagenomes</taxon>
        <taxon>organismal metagenomes</taxon>
    </lineage>
</organism>